<dbReference type="AlphaFoldDB" id="A0A9D2UTQ9"/>
<dbReference type="Gene3D" id="2.60.40.2070">
    <property type="match status" value="1"/>
</dbReference>
<accession>A0A9D2UTQ9</accession>
<evidence type="ECO:0000313" key="2">
    <source>
        <dbReference type="Proteomes" id="UP000787156"/>
    </source>
</evidence>
<reference evidence="1" key="2">
    <citation type="submission" date="2021-09" db="EMBL/GenBank/DDBJ databases">
        <authorList>
            <person name="Gilroy R."/>
        </authorList>
    </citation>
    <scope>NUCLEOTIDE SEQUENCE</scope>
    <source>
        <strain evidence="1">CHK135-1449</strain>
    </source>
</reference>
<dbReference type="InterPro" id="IPR042186">
    <property type="entry name" value="FimD_plug_dom"/>
</dbReference>
<dbReference type="InterPro" id="IPR043142">
    <property type="entry name" value="PapC-like_C_sf"/>
</dbReference>
<organism evidence="1 2">
    <name type="scientific">Acinetobacter lwoffii</name>
    <dbReference type="NCBI Taxonomy" id="28090"/>
    <lineage>
        <taxon>Bacteria</taxon>
        <taxon>Pseudomonadati</taxon>
        <taxon>Pseudomonadota</taxon>
        <taxon>Gammaproteobacteria</taxon>
        <taxon>Moraxellales</taxon>
        <taxon>Moraxellaceae</taxon>
        <taxon>Acinetobacter</taxon>
    </lineage>
</organism>
<dbReference type="Pfam" id="PF00577">
    <property type="entry name" value="Usher"/>
    <property type="match status" value="1"/>
</dbReference>
<gene>
    <name evidence="1" type="ORF">K8V79_09125</name>
</gene>
<dbReference type="Gene3D" id="2.60.40.3110">
    <property type="match status" value="1"/>
</dbReference>
<dbReference type="Proteomes" id="UP000787156">
    <property type="component" value="Unassembled WGS sequence"/>
</dbReference>
<dbReference type="GO" id="GO:0009279">
    <property type="term" value="C:cell outer membrane"/>
    <property type="evidence" value="ECO:0007669"/>
    <property type="project" value="TreeGrafter"/>
</dbReference>
<reference evidence="1" key="1">
    <citation type="journal article" date="2021" name="PeerJ">
        <title>Extensive microbial diversity within the chicken gut microbiome revealed by metagenomics and culture.</title>
        <authorList>
            <person name="Gilroy R."/>
            <person name="Ravi A."/>
            <person name="Getino M."/>
            <person name="Pursley I."/>
            <person name="Horton D.L."/>
            <person name="Alikhan N.F."/>
            <person name="Baker D."/>
            <person name="Gharbi K."/>
            <person name="Hall N."/>
            <person name="Watson M."/>
            <person name="Adriaenssens E.M."/>
            <person name="Foster-Nyarko E."/>
            <person name="Jarju S."/>
            <person name="Secka A."/>
            <person name="Antonio M."/>
            <person name="Oren A."/>
            <person name="Chaudhuri R.R."/>
            <person name="La Ragione R."/>
            <person name="Hildebrand F."/>
            <person name="Pallen M.J."/>
        </authorList>
    </citation>
    <scope>NUCLEOTIDE SEQUENCE</scope>
    <source>
        <strain evidence="1">CHK135-1449</strain>
    </source>
</reference>
<comment type="caution">
    <text evidence="1">The sequence shown here is derived from an EMBL/GenBank/DDBJ whole genome shotgun (WGS) entry which is preliminary data.</text>
</comment>
<dbReference type="InterPro" id="IPR000015">
    <property type="entry name" value="Fimb_usher"/>
</dbReference>
<evidence type="ECO:0000313" key="1">
    <source>
        <dbReference type="EMBL" id="HJF28387.1"/>
    </source>
</evidence>
<protein>
    <submittedName>
        <fullName evidence="1">Fimbria/pilus outer membrane usher protein</fullName>
    </submittedName>
</protein>
<dbReference type="GO" id="GO:0015473">
    <property type="term" value="F:fimbrial usher porin activity"/>
    <property type="evidence" value="ECO:0007669"/>
    <property type="project" value="InterPro"/>
</dbReference>
<dbReference type="PANTHER" id="PTHR30451">
    <property type="entry name" value="OUTER MEMBRANE USHER PROTEIN"/>
    <property type="match status" value="1"/>
</dbReference>
<dbReference type="GO" id="GO:0009297">
    <property type="term" value="P:pilus assembly"/>
    <property type="evidence" value="ECO:0007669"/>
    <property type="project" value="InterPro"/>
</dbReference>
<sequence length="601" mass="68992">PEEFEQQFLRVNSTLDIEFPEKFLSLTLGDTTSRYNALNNSFRFGGLSFGTNYTDRPDFVYWNTPTLNGSASLPSTIDLYINGVRLYRDSITPGNYNLPAGAIFNQAGDAQVVVEDILGNRTVQSFPIYINSRLLKPKLNEYNISLGKLRYNYDYVDDDYRDFFTKVFFRRGITSSTTLGGDLLYSEETINFDFLWTQGVSKYFVLDTAFSVSEAKEEEEQGYAASLVLSRSFKNWSYSLNSRYFTEEYKYLSNDLYDSSIKTSSALNFNFFNLKIVDGVGFNYIYQSYYNDQGFDNDRQIIDIRATKRLTKNLYSDFGFFKDFGEGGDQGFNIAFNYDWGDKGQIYLDHDTENNETSLSYSHRTMTQNGFDYVLGVNRSDDEVNYNAYGLWKTSIGNLQLSHDEFEDRRNSQALFEGALVWLGNKVALTKYAYNAFALVNVDQHPNLDIYRSATLAGHTNDKGYIFIHDIIPYIHYDISFDQNQLAMDETFEYSSKKLIALDQRGYKFNFPVHKTKRIAVKIKDIQQNNLIIGSEVLVDGLSGEPSFVDSQGIVYLYLFKAGSYNLKVKTQGGKQCQAQFTLNENQFQNSNQQVLEAICE</sequence>
<feature type="non-terminal residue" evidence="1">
    <location>
        <position position="1"/>
    </location>
</feature>
<name>A0A9D2UTQ9_ACILW</name>
<dbReference type="EMBL" id="DYWX01000096">
    <property type="protein sequence ID" value="HJF28387.1"/>
    <property type="molecule type" value="Genomic_DNA"/>
</dbReference>
<dbReference type="PANTHER" id="PTHR30451:SF5">
    <property type="entry name" value="SLR0019 PROTEIN"/>
    <property type="match status" value="1"/>
</dbReference>
<dbReference type="Gene3D" id="2.60.40.2610">
    <property type="entry name" value="Outer membrane usher protein FimD, plug domain"/>
    <property type="match status" value="1"/>
</dbReference>
<proteinExistence type="predicted"/>